<evidence type="ECO:0000259" key="9">
    <source>
        <dbReference type="Pfam" id="PF23409"/>
    </source>
</evidence>
<name>A0A9P0BFS7_BRAAE</name>
<protein>
    <recommendedName>
        <fullName evidence="9">EML-like first beta-propeller domain-containing protein</fullName>
    </recommendedName>
</protein>
<dbReference type="PANTHER" id="PTHR14885:SF3">
    <property type="entry name" value="CILIA- AND FLAGELLA-ASSOCIATED PROTEIN 44"/>
    <property type="match status" value="1"/>
</dbReference>
<keyword evidence="3" id="KW-0853">WD repeat</keyword>
<dbReference type="EMBL" id="OV121138">
    <property type="protein sequence ID" value="CAH0561063.1"/>
    <property type="molecule type" value="Genomic_DNA"/>
</dbReference>
<gene>
    <name evidence="10" type="ORF">MELIAE_LOCUS10691</name>
</gene>
<evidence type="ECO:0000256" key="1">
    <source>
        <dbReference type="ARBA" id="ARBA00004430"/>
    </source>
</evidence>
<keyword evidence="6" id="KW-0206">Cytoskeleton</keyword>
<keyword evidence="11" id="KW-1185">Reference proteome</keyword>
<organism evidence="10 11">
    <name type="scientific">Brassicogethes aeneus</name>
    <name type="common">Rape pollen beetle</name>
    <name type="synonym">Meligethes aeneus</name>
    <dbReference type="NCBI Taxonomy" id="1431903"/>
    <lineage>
        <taxon>Eukaryota</taxon>
        <taxon>Metazoa</taxon>
        <taxon>Ecdysozoa</taxon>
        <taxon>Arthropoda</taxon>
        <taxon>Hexapoda</taxon>
        <taxon>Insecta</taxon>
        <taxon>Pterygota</taxon>
        <taxon>Neoptera</taxon>
        <taxon>Endopterygota</taxon>
        <taxon>Coleoptera</taxon>
        <taxon>Polyphaga</taxon>
        <taxon>Cucujiformia</taxon>
        <taxon>Nitidulidae</taxon>
        <taxon>Meligethinae</taxon>
        <taxon>Brassicogethes</taxon>
    </lineage>
</organism>
<dbReference type="AlphaFoldDB" id="A0A9P0BFS7"/>
<keyword evidence="7" id="KW-0966">Cell projection</keyword>
<evidence type="ECO:0000256" key="8">
    <source>
        <dbReference type="SAM" id="MobiDB-lite"/>
    </source>
</evidence>
<comment type="subcellular location">
    <subcellularLocation>
        <location evidence="1">Cytoplasm</location>
        <location evidence="1">Cytoskeleton</location>
        <location evidence="1">Cilium axoneme</location>
    </subcellularLocation>
</comment>
<dbReference type="InterPro" id="IPR015943">
    <property type="entry name" value="WD40/YVTN_repeat-like_dom_sf"/>
</dbReference>
<feature type="region of interest" description="Disordered" evidence="8">
    <location>
        <begin position="1"/>
        <end position="48"/>
    </location>
</feature>
<dbReference type="GO" id="GO:0005930">
    <property type="term" value="C:axoneme"/>
    <property type="evidence" value="ECO:0007669"/>
    <property type="project" value="UniProtKB-SubCell"/>
</dbReference>
<dbReference type="OrthoDB" id="1935234at2759"/>
<proteinExistence type="predicted"/>
<dbReference type="Gene3D" id="2.130.10.10">
    <property type="entry name" value="YVTN repeat-like/Quinoprotein amine dehydrogenase"/>
    <property type="match status" value="1"/>
</dbReference>
<keyword evidence="5" id="KW-0175">Coiled coil</keyword>
<evidence type="ECO:0000313" key="10">
    <source>
        <dbReference type="EMBL" id="CAH0561063.1"/>
    </source>
</evidence>
<dbReference type="PANTHER" id="PTHR14885">
    <property type="entry name" value="CILIA- AND FLAGELLA-ASSOCIATED PROTEIN 43-RELATED"/>
    <property type="match status" value="1"/>
</dbReference>
<evidence type="ECO:0000256" key="6">
    <source>
        <dbReference type="ARBA" id="ARBA00023212"/>
    </source>
</evidence>
<dbReference type="InterPro" id="IPR001680">
    <property type="entry name" value="WD40_rpt"/>
</dbReference>
<keyword evidence="2" id="KW-0963">Cytoplasm</keyword>
<reference evidence="10" key="1">
    <citation type="submission" date="2021-12" db="EMBL/GenBank/DDBJ databases">
        <authorList>
            <person name="King R."/>
        </authorList>
    </citation>
    <scope>NUCLEOTIDE SEQUENCE</scope>
</reference>
<dbReference type="Proteomes" id="UP001154078">
    <property type="component" value="Chromosome 7"/>
</dbReference>
<dbReference type="SUPFAM" id="SSF50978">
    <property type="entry name" value="WD40 repeat-like"/>
    <property type="match status" value="1"/>
</dbReference>
<sequence>MSQTEDEAEEISEDNEEQRTESGEETEEWQEENSQATEVQDYRIDDGGEGDYVDYDGLQWVKADWGEEGFEPRKDDVGSVESVYNSADFISKPILSEGGTISLDILQFDFSYGYNCRKYFNMCVLDDDNLVFESGNYLHFFNVETKEIWFRRSALGGGIGHIRKNPKKAYQHLAVAECGNKPIIIIYEWPTMEIFAVLREGTTRSYTHMDYSPDGLLLASQGGEPDYNITVWDWPKKKILLRTKSYVNDVYRVNFSLFVPGQLITCGVAHIKFWKMADTFTGLKLKGEVGRFGKTEYTDIVGLFAMPDGKILSGCSWGNILLWDDGLITLEIMRSQRKRCHDAPIVQMYYNGEELFTVSMDGHIKVWWWEKIDNADPPDDDRVIQVEPNYDFYEPVSIPRSHYIPTGSSSFSPYRIADKLKSHYLFILDLHSQAK</sequence>
<evidence type="ECO:0000256" key="5">
    <source>
        <dbReference type="ARBA" id="ARBA00023054"/>
    </source>
</evidence>
<dbReference type="GO" id="GO:0003341">
    <property type="term" value="P:cilium movement"/>
    <property type="evidence" value="ECO:0007669"/>
    <property type="project" value="UniProtKB-ARBA"/>
</dbReference>
<keyword evidence="4" id="KW-0677">Repeat</keyword>
<dbReference type="SMART" id="SM00320">
    <property type="entry name" value="WD40"/>
    <property type="match status" value="3"/>
</dbReference>
<evidence type="ECO:0000256" key="2">
    <source>
        <dbReference type="ARBA" id="ARBA00022490"/>
    </source>
</evidence>
<feature type="domain" description="EML-like first beta-propeller" evidence="9">
    <location>
        <begin position="180"/>
        <end position="371"/>
    </location>
</feature>
<evidence type="ECO:0000256" key="4">
    <source>
        <dbReference type="ARBA" id="ARBA00022737"/>
    </source>
</evidence>
<dbReference type="InterPro" id="IPR055439">
    <property type="entry name" value="Beta-prop_EML_1st"/>
</dbReference>
<evidence type="ECO:0000313" key="11">
    <source>
        <dbReference type="Proteomes" id="UP001154078"/>
    </source>
</evidence>
<accession>A0A9P0BFS7</accession>
<dbReference type="InterPro" id="IPR036322">
    <property type="entry name" value="WD40_repeat_dom_sf"/>
</dbReference>
<evidence type="ECO:0000256" key="7">
    <source>
        <dbReference type="ARBA" id="ARBA00023273"/>
    </source>
</evidence>
<dbReference type="Pfam" id="PF23409">
    <property type="entry name" value="Beta-prop_EML"/>
    <property type="match status" value="1"/>
</dbReference>
<evidence type="ECO:0000256" key="3">
    <source>
        <dbReference type="ARBA" id="ARBA00022574"/>
    </source>
</evidence>
<feature type="compositionally biased region" description="Acidic residues" evidence="8">
    <location>
        <begin position="1"/>
        <end position="16"/>
    </location>
</feature>